<organism evidence="1 2">
    <name type="scientific">Gemmatimonas groenlandica</name>
    <dbReference type="NCBI Taxonomy" id="2732249"/>
    <lineage>
        <taxon>Bacteria</taxon>
        <taxon>Pseudomonadati</taxon>
        <taxon>Gemmatimonadota</taxon>
        <taxon>Gemmatimonadia</taxon>
        <taxon>Gemmatimonadales</taxon>
        <taxon>Gemmatimonadaceae</taxon>
        <taxon>Gemmatimonas</taxon>
    </lineage>
</organism>
<name>A0A6M4IR73_9BACT</name>
<protein>
    <submittedName>
        <fullName evidence="1">DUF4442 domain-containing protein</fullName>
    </submittedName>
</protein>
<evidence type="ECO:0000313" key="1">
    <source>
        <dbReference type="EMBL" id="QJR35342.1"/>
    </source>
</evidence>
<dbReference type="EMBL" id="CP053085">
    <property type="protein sequence ID" value="QJR35342.1"/>
    <property type="molecule type" value="Genomic_DNA"/>
</dbReference>
<dbReference type="RefSeq" id="WP_171224772.1">
    <property type="nucleotide sequence ID" value="NZ_CP053085.1"/>
</dbReference>
<proteinExistence type="predicted"/>
<dbReference type="Gene3D" id="3.10.129.10">
    <property type="entry name" value="Hotdog Thioesterase"/>
    <property type="match status" value="1"/>
</dbReference>
<keyword evidence="2" id="KW-1185">Reference proteome</keyword>
<dbReference type="KEGG" id="ggr:HKW67_07405"/>
<dbReference type="Proteomes" id="UP000500938">
    <property type="component" value="Chromosome"/>
</dbReference>
<dbReference type="Pfam" id="PF14539">
    <property type="entry name" value="DUF4442"/>
    <property type="match status" value="1"/>
</dbReference>
<dbReference type="AlphaFoldDB" id="A0A6M4IR73"/>
<gene>
    <name evidence="1" type="ORF">HKW67_07405</name>
</gene>
<dbReference type="InterPro" id="IPR029069">
    <property type="entry name" value="HotDog_dom_sf"/>
</dbReference>
<dbReference type="InterPro" id="IPR027961">
    <property type="entry name" value="DUF4442"/>
</dbReference>
<reference evidence="1 2" key="1">
    <citation type="submission" date="2020-05" db="EMBL/GenBank/DDBJ databases">
        <title>Complete genome sequence of Gemmatimonas greenlandica TET16.</title>
        <authorList>
            <person name="Zeng Y."/>
        </authorList>
    </citation>
    <scope>NUCLEOTIDE SEQUENCE [LARGE SCALE GENOMIC DNA]</scope>
    <source>
        <strain evidence="1 2">TET16</strain>
    </source>
</reference>
<accession>A0A6M4IR73</accession>
<sequence>MPRANPSPGRLLLRNWERFSALPFGKRLFSWAVGRTAPYTGSVGGVYTDVRPGYARVELRDRKAVRNHLASVHAVALVNLAEMTSGVALMTALPPGVRGIVTGLSIEYLKKARGTLVCTTTAHAPSDVPAPITHDVQADIANADGEVVARCVVHWRLSPPDPSRESAQ</sequence>
<evidence type="ECO:0000313" key="2">
    <source>
        <dbReference type="Proteomes" id="UP000500938"/>
    </source>
</evidence>
<dbReference type="CDD" id="cd03443">
    <property type="entry name" value="PaaI_thioesterase"/>
    <property type="match status" value="1"/>
</dbReference>
<dbReference type="SUPFAM" id="SSF54637">
    <property type="entry name" value="Thioesterase/thiol ester dehydrase-isomerase"/>
    <property type="match status" value="1"/>
</dbReference>